<proteinExistence type="predicted"/>
<dbReference type="OrthoDB" id="5867844at2759"/>
<dbReference type="WBParaSite" id="HPLM_0001425201-mRNA-1">
    <property type="protein sequence ID" value="HPLM_0001425201-mRNA-1"/>
    <property type="gene ID" value="HPLM_0001425201"/>
</dbReference>
<dbReference type="AlphaFoldDB" id="A0A0N4WRW8"/>
<evidence type="ECO:0000313" key="1">
    <source>
        <dbReference type="EMBL" id="VDO52256.1"/>
    </source>
</evidence>
<reference evidence="3" key="1">
    <citation type="submission" date="2017-02" db="UniProtKB">
        <authorList>
            <consortium name="WormBaseParasite"/>
        </authorList>
    </citation>
    <scope>IDENTIFICATION</scope>
</reference>
<gene>
    <name evidence="1" type="ORF">HPLM_LOCUS14244</name>
</gene>
<dbReference type="Proteomes" id="UP000268014">
    <property type="component" value="Unassembled WGS sequence"/>
</dbReference>
<name>A0A0N4WRW8_HAEPC</name>
<dbReference type="EMBL" id="UZAF01018498">
    <property type="protein sequence ID" value="VDO52256.1"/>
    <property type="molecule type" value="Genomic_DNA"/>
</dbReference>
<sequence length="102" mass="11199">MINVTRGIGIAIPFRPNLSVHTSYITDHFNLSYHASFGMGRLGSGGRWPLHYVRFADDIMFITPNIKQAAEFDSACGKIGLTEPNGIDVHGKRNGSECSFKA</sequence>
<evidence type="ECO:0000313" key="2">
    <source>
        <dbReference type="Proteomes" id="UP000268014"/>
    </source>
</evidence>
<organism evidence="3">
    <name type="scientific">Haemonchus placei</name>
    <name type="common">Barber's pole worm</name>
    <dbReference type="NCBI Taxonomy" id="6290"/>
    <lineage>
        <taxon>Eukaryota</taxon>
        <taxon>Metazoa</taxon>
        <taxon>Ecdysozoa</taxon>
        <taxon>Nematoda</taxon>
        <taxon>Chromadorea</taxon>
        <taxon>Rhabditida</taxon>
        <taxon>Rhabditina</taxon>
        <taxon>Rhabditomorpha</taxon>
        <taxon>Strongyloidea</taxon>
        <taxon>Trichostrongylidae</taxon>
        <taxon>Haemonchus</taxon>
    </lineage>
</organism>
<protein>
    <submittedName>
        <fullName evidence="3">Reverse transcriptase domain-containing protein</fullName>
    </submittedName>
</protein>
<accession>A0A0N4WRW8</accession>
<evidence type="ECO:0000313" key="3">
    <source>
        <dbReference type="WBParaSite" id="HPLM_0001425201-mRNA-1"/>
    </source>
</evidence>
<keyword evidence="2" id="KW-1185">Reference proteome</keyword>
<reference evidence="1 2" key="2">
    <citation type="submission" date="2018-11" db="EMBL/GenBank/DDBJ databases">
        <authorList>
            <consortium name="Pathogen Informatics"/>
        </authorList>
    </citation>
    <scope>NUCLEOTIDE SEQUENCE [LARGE SCALE GENOMIC DNA]</scope>
    <source>
        <strain evidence="1 2">MHpl1</strain>
    </source>
</reference>